<name>A0A6L5Z196_9RHOB</name>
<reference evidence="1 2" key="1">
    <citation type="submission" date="2019-10" db="EMBL/GenBank/DDBJ databases">
        <title>Cognatihalovulum marinum gen. nov. sp. nov., a new member of the family Rhodobacteraceae isolated from deep seawater of the Northwest Indian Ocean.</title>
        <authorList>
            <person name="Ruan C."/>
            <person name="Wang J."/>
            <person name="Zheng X."/>
            <person name="Song L."/>
            <person name="Zhu Y."/>
            <person name="Huang Y."/>
            <person name="Lu Z."/>
            <person name="Du W."/>
            <person name="Huang L."/>
            <person name="Dai X."/>
        </authorList>
    </citation>
    <scope>NUCLEOTIDE SEQUENCE [LARGE SCALE GENOMIC DNA]</scope>
    <source>
        <strain evidence="1 2">2CG4</strain>
    </source>
</reference>
<accession>A0A6L5Z196</accession>
<proteinExistence type="predicted"/>
<protein>
    <submittedName>
        <fullName evidence="1">Uncharacterized protein</fullName>
    </submittedName>
</protein>
<dbReference type="AlphaFoldDB" id="A0A6L5Z196"/>
<evidence type="ECO:0000313" key="1">
    <source>
        <dbReference type="EMBL" id="MSU89862.1"/>
    </source>
</evidence>
<dbReference type="Proteomes" id="UP000474957">
    <property type="component" value="Unassembled WGS sequence"/>
</dbReference>
<dbReference type="EMBL" id="WIND01000006">
    <property type="protein sequence ID" value="MSU89862.1"/>
    <property type="molecule type" value="Genomic_DNA"/>
</dbReference>
<organism evidence="1 2">
    <name type="scientific">Halovulum marinum</name>
    <dbReference type="NCBI Taxonomy" id="2662447"/>
    <lineage>
        <taxon>Bacteria</taxon>
        <taxon>Pseudomonadati</taxon>
        <taxon>Pseudomonadota</taxon>
        <taxon>Alphaproteobacteria</taxon>
        <taxon>Rhodobacterales</taxon>
        <taxon>Paracoccaceae</taxon>
        <taxon>Halovulum</taxon>
    </lineage>
</organism>
<dbReference type="RefSeq" id="WP_154446355.1">
    <property type="nucleotide sequence ID" value="NZ_WIND01000006.1"/>
</dbReference>
<keyword evidence="2" id="KW-1185">Reference proteome</keyword>
<gene>
    <name evidence="1" type="ORF">GE300_09595</name>
</gene>
<sequence>MLLEDCSPAAMSRRAYGDRAIPLQPLIAWSFWYAELAILAPNPSANRIEVAPFISLQVSHYRAWSTGP</sequence>
<comment type="caution">
    <text evidence="1">The sequence shown here is derived from an EMBL/GenBank/DDBJ whole genome shotgun (WGS) entry which is preliminary data.</text>
</comment>
<evidence type="ECO:0000313" key="2">
    <source>
        <dbReference type="Proteomes" id="UP000474957"/>
    </source>
</evidence>